<dbReference type="EMBL" id="FTNV01000001">
    <property type="protein sequence ID" value="SIS10765.1"/>
    <property type="molecule type" value="Genomic_DNA"/>
</dbReference>
<dbReference type="Proteomes" id="UP000186019">
    <property type="component" value="Unassembled WGS sequence"/>
</dbReference>
<proteinExistence type="predicted"/>
<protein>
    <submittedName>
        <fullName evidence="2">Probable phosphoglycerate mutase</fullName>
    </submittedName>
</protein>
<name>A0A1N7GDR9_9RHOB</name>
<feature type="binding site" evidence="1">
    <location>
        <position position="78"/>
    </location>
    <ligand>
        <name>substrate</name>
    </ligand>
</feature>
<dbReference type="Pfam" id="PF00300">
    <property type="entry name" value="His_Phos_1"/>
    <property type="match status" value="1"/>
</dbReference>
<dbReference type="InterPro" id="IPR050275">
    <property type="entry name" value="PGM_Phosphatase"/>
</dbReference>
<dbReference type="AlphaFoldDB" id="A0A1N7GDR9"/>
<dbReference type="CDD" id="cd07067">
    <property type="entry name" value="HP_PGM_like"/>
    <property type="match status" value="1"/>
</dbReference>
<dbReference type="PANTHER" id="PTHR48100">
    <property type="entry name" value="BROAD-SPECIFICITY PHOSPHATASE YOR283W-RELATED"/>
    <property type="match status" value="1"/>
</dbReference>
<dbReference type="SUPFAM" id="SSF53254">
    <property type="entry name" value="Phosphoglycerate mutase-like"/>
    <property type="match status" value="1"/>
</dbReference>
<dbReference type="Gene3D" id="3.40.50.1240">
    <property type="entry name" value="Phosphoglycerate mutase-like"/>
    <property type="match status" value="1"/>
</dbReference>
<feature type="binding site" evidence="1">
    <location>
        <begin position="22"/>
        <end position="29"/>
    </location>
    <ligand>
        <name>substrate</name>
    </ligand>
</feature>
<dbReference type="PANTHER" id="PTHR48100:SF59">
    <property type="entry name" value="ADENOSYLCOBALAMIN_ALPHA-RIBAZOLE PHOSPHATASE"/>
    <property type="match status" value="1"/>
</dbReference>
<keyword evidence="3" id="KW-1185">Reference proteome</keyword>
<evidence type="ECO:0000313" key="3">
    <source>
        <dbReference type="Proteomes" id="UP000186019"/>
    </source>
</evidence>
<evidence type="ECO:0000256" key="1">
    <source>
        <dbReference type="PIRSR" id="PIRSR613078-2"/>
    </source>
</evidence>
<dbReference type="SMART" id="SM00855">
    <property type="entry name" value="PGAM"/>
    <property type="match status" value="1"/>
</dbReference>
<gene>
    <name evidence="2" type="ORF">SAMN05421666_1959</name>
</gene>
<reference evidence="2 3" key="1">
    <citation type="submission" date="2017-01" db="EMBL/GenBank/DDBJ databases">
        <authorList>
            <person name="Mah S.A."/>
            <person name="Swanson W.J."/>
            <person name="Moy G.W."/>
            <person name="Vacquier V.D."/>
        </authorList>
    </citation>
    <scope>NUCLEOTIDE SEQUENCE [LARGE SCALE GENOMIC DNA]</scope>
    <source>
        <strain evidence="2 3">DSM 29590</strain>
    </source>
</reference>
<sequence>MADLVMERPGDLPDWPEIWFLRHGQTEWNLEGRIQGRLDSPLTELGRAQAIGQAALIRDIAARVAAGPGGIYASPLGRARQTAALAMPEHSAIIDDRLAEIDTGEWEGQRKADLPQGPNDLALYSAAPGGEGLAALITRLRAFGNDLRGPSIVVAHGLAGQVLRGLATGLAPDEMGLQDNVQGCLYHLTDGRAQRIDPA</sequence>
<dbReference type="STRING" id="573024.SAMN05216208_0177"/>
<dbReference type="GO" id="GO:0005737">
    <property type="term" value="C:cytoplasm"/>
    <property type="evidence" value="ECO:0007669"/>
    <property type="project" value="TreeGrafter"/>
</dbReference>
<dbReference type="InterPro" id="IPR013078">
    <property type="entry name" value="His_Pase_superF_clade-1"/>
</dbReference>
<organism evidence="2 3">
    <name type="scientific">Roseovarius nanhaiticus</name>
    <dbReference type="NCBI Taxonomy" id="573024"/>
    <lineage>
        <taxon>Bacteria</taxon>
        <taxon>Pseudomonadati</taxon>
        <taxon>Pseudomonadota</taxon>
        <taxon>Alphaproteobacteria</taxon>
        <taxon>Rhodobacterales</taxon>
        <taxon>Roseobacteraceae</taxon>
        <taxon>Roseovarius</taxon>
    </lineage>
</organism>
<dbReference type="GO" id="GO:0016791">
    <property type="term" value="F:phosphatase activity"/>
    <property type="evidence" value="ECO:0007669"/>
    <property type="project" value="TreeGrafter"/>
</dbReference>
<evidence type="ECO:0000313" key="2">
    <source>
        <dbReference type="EMBL" id="SIS10765.1"/>
    </source>
</evidence>
<accession>A0A1N7GDR9</accession>
<dbReference type="InterPro" id="IPR029033">
    <property type="entry name" value="His_PPase_superfam"/>
</dbReference>